<feature type="region of interest" description="Disordered" evidence="1">
    <location>
        <begin position="57"/>
        <end position="107"/>
    </location>
</feature>
<organism evidence="2 3">
    <name type="scientific">Gambusia affinis</name>
    <name type="common">Western mosquitofish</name>
    <name type="synonym">Heterandria affinis</name>
    <dbReference type="NCBI Taxonomy" id="33528"/>
    <lineage>
        <taxon>Eukaryota</taxon>
        <taxon>Metazoa</taxon>
        <taxon>Chordata</taxon>
        <taxon>Craniata</taxon>
        <taxon>Vertebrata</taxon>
        <taxon>Euteleostomi</taxon>
        <taxon>Actinopterygii</taxon>
        <taxon>Neopterygii</taxon>
        <taxon>Teleostei</taxon>
        <taxon>Neoteleostei</taxon>
        <taxon>Acanthomorphata</taxon>
        <taxon>Ovalentaria</taxon>
        <taxon>Atherinomorphae</taxon>
        <taxon>Cyprinodontiformes</taxon>
        <taxon>Poeciliidae</taxon>
        <taxon>Poeciliinae</taxon>
        <taxon>Gambusia</taxon>
    </lineage>
</organism>
<feature type="region of interest" description="Disordered" evidence="1">
    <location>
        <begin position="33"/>
        <end position="52"/>
    </location>
</feature>
<dbReference type="EMBL" id="NHOQ01001156">
    <property type="protein sequence ID" value="PWA26498.1"/>
    <property type="molecule type" value="Genomic_DNA"/>
</dbReference>
<evidence type="ECO:0000256" key="1">
    <source>
        <dbReference type="SAM" id="MobiDB-lite"/>
    </source>
</evidence>
<comment type="caution">
    <text evidence="2">The sequence shown here is derived from an EMBL/GenBank/DDBJ whole genome shotgun (WGS) entry which is preliminary data.</text>
</comment>
<protein>
    <submittedName>
        <fullName evidence="2">Uncharacterized protein</fullName>
    </submittedName>
</protein>
<evidence type="ECO:0000313" key="3">
    <source>
        <dbReference type="Proteomes" id="UP000250572"/>
    </source>
</evidence>
<dbReference type="Proteomes" id="UP000250572">
    <property type="component" value="Unassembled WGS sequence"/>
</dbReference>
<keyword evidence="3" id="KW-1185">Reference proteome</keyword>
<name>A0A315W402_GAMAF</name>
<sequence length="195" mass="22135">MLVLLSTNYEVRASSGELSPGCHERELRLKRFKSQGKSAEDTRPFSAMTFSDSNLGDLKMNMKVSGNGSGNRQSLEPSRSRSKSWSSQNNPNQNQQRGQETDTGANREDVQQGILAIIIQRWATTLEIEAGKMWVLLDFWDTAERRPLQSATGSLKMNVILLHYNYTRKIGNQQMIPTNNMDFQQIIFLIICSFI</sequence>
<accession>A0A315W402</accession>
<dbReference type="AlphaFoldDB" id="A0A315W402"/>
<reference evidence="2 3" key="1">
    <citation type="journal article" date="2018" name="G3 (Bethesda)">
        <title>A High-Quality Reference Genome for the Invasive Mosquitofish Gambusia affinis Using a Chicago Library.</title>
        <authorList>
            <person name="Hoffberg S.L."/>
            <person name="Troendle N.J."/>
            <person name="Glenn T.C."/>
            <person name="Mahmud O."/>
            <person name="Louha S."/>
            <person name="Chalopin D."/>
            <person name="Bennetzen J.L."/>
            <person name="Mauricio R."/>
        </authorList>
    </citation>
    <scope>NUCLEOTIDE SEQUENCE [LARGE SCALE GENOMIC DNA]</scope>
    <source>
        <strain evidence="2">NE01/NJP1002.9</strain>
        <tissue evidence="2">Muscle</tissue>
    </source>
</reference>
<proteinExistence type="predicted"/>
<feature type="compositionally biased region" description="Polar residues" evidence="1">
    <location>
        <begin position="64"/>
        <end position="77"/>
    </location>
</feature>
<evidence type="ECO:0000313" key="2">
    <source>
        <dbReference type="EMBL" id="PWA26498.1"/>
    </source>
</evidence>
<feature type="non-terminal residue" evidence="2">
    <location>
        <position position="195"/>
    </location>
</feature>
<feature type="compositionally biased region" description="Low complexity" evidence="1">
    <location>
        <begin position="83"/>
        <end position="96"/>
    </location>
</feature>
<gene>
    <name evidence="2" type="ORF">CCH79_00000983</name>
</gene>